<evidence type="ECO:0000313" key="3">
    <source>
        <dbReference type="Proteomes" id="UP001374893"/>
    </source>
</evidence>
<gene>
    <name evidence="2" type="ORF">HAHE_14310</name>
</gene>
<sequence>MSKDAKDPNLESLRDAVKNDPSDWEARKSLAHRLYDSGEFGDAAHVIWDAEEIPSVDLELAFAARVLAKAAPRKSIRLLTALLEHNKGKAVQNLGLANALMHHGMVLQAARFYGAALEADPSFANPELEHFILWTDDEESLWGDFKNRKPKLGELPWMKRDPKEAMKLTSKVSHHTSPVKVPNLEPAAGEELENDMYQQEAKKGADPSPPPAVTIPVDRVDPKHRRFDSEMGAPDAGKAKKAETSEPAESPKPEAEVAEEEPKSLPKPAVAKQEPEPEKSKTPTLGAPPAAGNPPPPTIKLNPPKTVPPPAKPGAPATKKLNFGPPKEASTPRAAITVDKDES</sequence>
<dbReference type="Gene3D" id="1.25.40.10">
    <property type="entry name" value="Tetratricopeptide repeat domain"/>
    <property type="match status" value="1"/>
</dbReference>
<evidence type="ECO:0000313" key="2">
    <source>
        <dbReference type="EMBL" id="BCX47523.1"/>
    </source>
</evidence>
<dbReference type="SUPFAM" id="SSF48452">
    <property type="entry name" value="TPR-like"/>
    <property type="match status" value="1"/>
</dbReference>
<evidence type="ECO:0000256" key="1">
    <source>
        <dbReference type="SAM" id="MobiDB-lite"/>
    </source>
</evidence>
<dbReference type="EMBL" id="AP024702">
    <property type="protein sequence ID" value="BCX47523.1"/>
    <property type="molecule type" value="Genomic_DNA"/>
</dbReference>
<name>A0ABM7RDS0_9BACT</name>
<evidence type="ECO:0008006" key="4">
    <source>
        <dbReference type="Google" id="ProtNLM"/>
    </source>
</evidence>
<dbReference type="Proteomes" id="UP001374893">
    <property type="component" value="Chromosome"/>
</dbReference>
<organism evidence="2 3">
    <name type="scientific">Haloferula helveola</name>
    <dbReference type="NCBI Taxonomy" id="490095"/>
    <lineage>
        <taxon>Bacteria</taxon>
        <taxon>Pseudomonadati</taxon>
        <taxon>Verrucomicrobiota</taxon>
        <taxon>Verrucomicrobiia</taxon>
        <taxon>Verrucomicrobiales</taxon>
        <taxon>Verrucomicrobiaceae</taxon>
        <taxon>Haloferula</taxon>
    </lineage>
</organism>
<proteinExistence type="predicted"/>
<keyword evidence="3" id="KW-1185">Reference proteome</keyword>
<dbReference type="InterPro" id="IPR011990">
    <property type="entry name" value="TPR-like_helical_dom_sf"/>
</dbReference>
<feature type="region of interest" description="Disordered" evidence="1">
    <location>
        <begin position="166"/>
        <end position="343"/>
    </location>
</feature>
<reference evidence="2 3" key="1">
    <citation type="submission" date="2021-06" db="EMBL/GenBank/DDBJ databases">
        <title>Complete genome of Haloferula helveola possessing various polysaccharide degrading enzymes.</title>
        <authorList>
            <person name="Takami H."/>
            <person name="Huang C."/>
            <person name="Hamasaki K."/>
        </authorList>
    </citation>
    <scope>NUCLEOTIDE SEQUENCE [LARGE SCALE GENOMIC DNA]</scope>
    <source>
        <strain evidence="2 3">CN-1</strain>
    </source>
</reference>
<protein>
    <recommendedName>
        <fullName evidence="4">Tetratricopeptide repeat protein</fullName>
    </recommendedName>
</protein>
<feature type="compositionally biased region" description="Basic and acidic residues" evidence="1">
    <location>
        <begin position="237"/>
        <end position="264"/>
    </location>
</feature>
<dbReference type="RefSeq" id="WP_338689773.1">
    <property type="nucleotide sequence ID" value="NZ_AP024702.1"/>
</dbReference>
<accession>A0ABM7RDS0</accession>